<name>A0A2W5Q4J4_RHOSU</name>
<dbReference type="Proteomes" id="UP000249185">
    <property type="component" value="Unassembled WGS sequence"/>
</dbReference>
<accession>A0A2W5Q4J4</accession>
<comment type="caution">
    <text evidence="1">The sequence shown here is derived from an EMBL/GenBank/DDBJ whole genome shotgun (WGS) entry which is preliminary data.</text>
</comment>
<evidence type="ECO:0000313" key="1">
    <source>
        <dbReference type="EMBL" id="PZQ46300.1"/>
    </source>
</evidence>
<dbReference type="EMBL" id="QFPW01000027">
    <property type="protein sequence ID" value="PZQ46300.1"/>
    <property type="molecule type" value="Genomic_DNA"/>
</dbReference>
<reference evidence="1 2" key="1">
    <citation type="submission" date="2017-08" db="EMBL/GenBank/DDBJ databases">
        <title>Infants hospitalized years apart are colonized by the same room-sourced microbial strains.</title>
        <authorList>
            <person name="Brooks B."/>
            <person name="Olm M.R."/>
            <person name="Firek B.A."/>
            <person name="Baker R."/>
            <person name="Thomas B.C."/>
            <person name="Morowitz M.J."/>
            <person name="Banfield J.F."/>
        </authorList>
    </citation>
    <scope>NUCLEOTIDE SEQUENCE [LARGE SCALE GENOMIC DNA]</scope>
    <source>
        <strain evidence="1">S2_005_002_R2_34</strain>
    </source>
</reference>
<sequence length="68" mass="7576">MIRRDGPRAGIALAAERIVTRRGLATPLVIGPALYRRDELAWFTFRARSRDRCLRSIGSETPRALGAP</sequence>
<protein>
    <submittedName>
        <fullName evidence="1">Uncharacterized protein</fullName>
    </submittedName>
</protein>
<proteinExistence type="predicted"/>
<dbReference type="AlphaFoldDB" id="A0A2W5Q4J4"/>
<gene>
    <name evidence="1" type="ORF">DI556_20715</name>
</gene>
<organism evidence="1 2">
    <name type="scientific">Rhodovulum sulfidophilum</name>
    <name type="common">Rhodobacter sulfidophilus</name>
    <dbReference type="NCBI Taxonomy" id="35806"/>
    <lineage>
        <taxon>Bacteria</taxon>
        <taxon>Pseudomonadati</taxon>
        <taxon>Pseudomonadota</taxon>
        <taxon>Alphaproteobacteria</taxon>
        <taxon>Rhodobacterales</taxon>
        <taxon>Paracoccaceae</taxon>
        <taxon>Rhodovulum</taxon>
    </lineage>
</organism>
<evidence type="ECO:0000313" key="2">
    <source>
        <dbReference type="Proteomes" id="UP000249185"/>
    </source>
</evidence>